<keyword evidence="4 10" id="KW-0812">Transmembrane</keyword>
<evidence type="ECO:0000256" key="7">
    <source>
        <dbReference type="ARBA" id="ARBA00023065"/>
    </source>
</evidence>
<gene>
    <name evidence="15" type="primary">LOC115744491</name>
</gene>
<dbReference type="GO" id="GO:0015297">
    <property type="term" value="F:antiporter activity"/>
    <property type="evidence" value="ECO:0007669"/>
    <property type="project" value="InterPro"/>
</dbReference>
<evidence type="ECO:0000256" key="1">
    <source>
        <dbReference type="ARBA" id="ARBA00004141"/>
    </source>
</evidence>
<dbReference type="Pfam" id="PF23259">
    <property type="entry name" value="CHX17_C"/>
    <property type="match status" value="1"/>
</dbReference>
<comment type="subcellular location">
    <subcellularLocation>
        <location evidence="1">Membrane</location>
        <topology evidence="1">Multi-pass membrane protein</topology>
    </subcellularLocation>
</comment>
<evidence type="ECO:0000256" key="10">
    <source>
        <dbReference type="SAM" id="Phobius"/>
    </source>
</evidence>
<evidence type="ECO:0000256" key="4">
    <source>
        <dbReference type="ARBA" id="ARBA00022692"/>
    </source>
</evidence>
<evidence type="ECO:0000259" key="11">
    <source>
        <dbReference type="Pfam" id="PF00999"/>
    </source>
</evidence>
<keyword evidence="8 10" id="KW-0472">Membrane</keyword>
<dbReference type="Gene3D" id="1.20.1530.20">
    <property type="match status" value="1"/>
</dbReference>
<feature type="transmembrane region" description="Helical" evidence="10">
    <location>
        <begin position="426"/>
        <end position="445"/>
    </location>
</feature>
<feature type="transmembrane region" description="Helical" evidence="10">
    <location>
        <begin position="211"/>
        <end position="234"/>
    </location>
</feature>
<protein>
    <submittedName>
        <fullName evidence="15">Cation/H(+) antiporter 4-like</fullName>
    </submittedName>
</protein>
<evidence type="ECO:0000256" key="8">
    <source>
        <dbReference type="ARBA" id="ARBA00023136"/>
    </source>
</evidence>
<feature type="transmembrane region" description="Helical" evidence="10">
    <location>
        <begin position="284"/>
        <end position="317"/>
    </location>
</feature>
<dbReference type="Pfam" id="PF00999">
    <property type="entry name" value="Na_H_Exchanger"/>
    <property type="match status" value="1"/>
</dbReference>
<feature type="transmembrane region" description="Helical" evidence="10">
    <location>
        <begin position="179"/>
        <end position="199"/>
    </location>
</feature>
<accession>A0A8B8PMZ2</accession>
<sequence length="789" mass="87205">MGFGPSYRIFANGTVQYTICPDLPPRVNSNGIWGFLRSRVNNPLDYSLNRLNLELVMVFLVTEGCHLVLKRVGMTKLVSQILAGIILGPNLFVYFSGRNVRALFTIESQELVDMITHFGYLIFLLLTGVKIDVNMVLLTGKNGLYTGVASLVVPLLLGLAGVVRVGAQWRLPKNSKLALVNFVALQSITPFPIVACLLDDLKILNSEIGRLGLSSALVSDILSMFLQIITTLAIGGVEGGKHAQAVVKFTGVLLYFAFVIKVIRPAMHWIISRTPEGRPVKNVYVYAILLYFIASTVMFQLAGISTFLAPFILGLAIPDGPPLGVSLVEKLDCFTSGVLLPLFITTRVMKANFLEINFSSEFLQVSSIVTAIVIVAKFIGSMIPSIVLKLPKRDMLALAFIMSSKGVVDLVAVSFVRDNKILTNDIYSFMVVVFLATAIITPYGVKYFYDPSRKYAGYQRRNILHLKPNAELRIVTTIHRPDNVAAILNLVDTICPTKERTVALYGLHLIELVGRASPLFISHRMHKRTLIKTSYSDNIIAAFSHYEHNHWDAVSANVYTALSPPRLMHEDICMLALNKLASLIVLPFHRKWSEDGSLESEDKKLRTLNSSVLERAPCSVGILVDRGQLGGSNLLGPSAESPLRVAMIYIGGKDDREALTLAKRMANGTNITLDVIRITHHSDKGISDWEKMYDSEILKDIKNGSIGSRNVSYREEMVDDGPNTALLIRPMGNEYDLIIVGRRQMETSPQTLGLHEWSEFPELGVIGDLLATTEITGSFSVLVIQQQKI</sequence>
<dbReference type="OrthoDB" id="1938353at2759"/>
<comment type="similarity">
    <text evidence="9">Belongs to the monovalent cation:proton antiporter 2 (CPA2) transporter (TC 2.A.37) family. CHX (TC 2.A.37.4) subfamily.</text>
</comment>
<proteinExistence type="inferred from homology"/>
<dbReference type="PANTHER" id="PTHR32468:SF17">
    <property type="entry name" value="CATION_H(+) ANTIPORTER 4"/>
    <property type="match status" value="1"/>
</dbReference>
<evidence type="ECO:0000313" key="15">
    <source>
        <dbReference type="RefSeq" id="XP_030535568.1"/>
    </source>
</evidence>
<dbReference type="GO" id="GO:0012505">
    <property type="term" value="C:endomembrane system"/>
    <property type="evidence" value="ECO:0007669"/>
    <property type="project" value="TreeGrafter"/>
</dbReference>
<dbReference type="InterPro" id="IPR006153">
    <property type="entry name" value="Cation/H_exchanger_TM"/>
</dbReference>
<evidence type="ECO:0000256" key="3">
    <source>
        <dbReference type="ARBA" id="ARBA00022538"/>
    </source>
</evidence>
<keyword evidence="14" id="KW-1185">Reference proteome</keyword>
<keyword evidence="3" id="KW-0633">Potassium transport</keyword>
<feature type="domain" description="Cation/H(+) antiporter central" evidence="12">
    <location>
        <begin position="500"/>
        <end position="631"/>
    </location>
</feature>
<organism evidence="14 15">
    <name type="scientific">Rhodamnia argentea</name>
    <dbReference type="NCBI Taxonomy" id="178133"/>
    <lineage>
        <taxon>Eukaryota</taxon>
        <taxon>Viridiplantae</taxon>
        <taxon>Streptophyta</taxon>
        <taxon>Embryophyta</taxon>
        <taxon>Tracheophyta</taxon>
        <taxon>Spermatophyta</taxon>
        <taxon>Magnoliopsida</taxon>
        <taxon>eudicotyledons</taxon>
        <taxon>Gunneridae</taxon>
        <taxon>Pentapetalae</taxon>
        <taxon>rosids</taxon>
        <taxon>malvids</taxon>
        <taxon>Myrtales</taxon>
        <taxon>Myrtaceae</taxon>
        <taxon>Myrtoideae</taxon>
        <taxon>Myrteae</taxon>
        <taxon>Australasian group</taxon>
        <taxon>Rhodamnia</taxon>
    </lineage>
</organism>
<dbReference type="Pfam" id="PF23256">
    <property type="entry name" value="CHX17_2nd"/>
    <property type="match status" value="1"/>
</dbReference>
<evidence type="ECO:0000256" key="5">
    <source>
        <dbReference type="ARBA" id="ARBA00022958"/>
    </source>
</evidence>
<dbReference type="GO" id="GO:1902600">
    <property type="term" value="P:proton transmembrane transport"/>
    <property type="evidence" value="ECO:0007669"/>
    <property type="project" value="InterPro"/>
</dbReference>
<dbReference type="KEGG" id="rarg:115744491"/>
<feature type="domain" description="Cation/H(+) antiporter C-terminal" evidence="13">
    <location>
        <begin position="643"/>
        <end position="786"/>
    </location>
</feature>
<keyword evidence="6 10" id="KW-1133">Transmembrane helix</keyword>
<dbReference type="InterPro" id="IPR050794">
    <property type="entry name" value="CPA2_transporter"/>
</dbReference>
<evidence type="ECO:0000313" key="14">
    <source>
        <dbReference type="Proteomes" id="UP000827889"/>
    </source>
</evidence>
<dbReference type="GO" id="GO:0016020">
    <property type="term" value="C:membrane"/>
    <property type="evidence" value="ECO:0007669"/>
    <property type="project" value="UniProtKB-SubCell"/>
</dbReference>
<evidence type="ECO:0000256" key="6">
    <source>
        <dbReference type="ARBA" id="ARBA00022989"/>
    </source>
</evidence>
<feature type="transmembrane region" description="Helical" evidence="10">
    <location>
        <begin position="81"/>
        <end position="97"/>
    </location>
</feature>
<feature type="transmembrane region" description="Helical" evidence="10">
    <location>
        <begin position="144"/>
        <end position="167"/>
    </location>
</feature>
<dbReference type="AlphaFoldDB" id="A0A8B8PMZ2"/>
<feature type="transmembrane region" description="Helical" evidence="10">
    <location>
        <begin position="246"/>
        <end position="263"/>
    </location>
</feature>
<keyword evidence="2" id="KW-0813">Transport</keyword>
<dbReference type="RefSeq" id="XP_030535568.1">
    <property type="nucleotide sequence ID" value="XM_030679708.2"/>
</dbReference>
<dbReference type="GO" id="GO:0006813">
    <property type="term" value="P:potassium ion transport"/>
    <property type="evidence" value="ECO:0007669"/>
    <property type="project" value="UniProtKB-KW"/>
</dbReference>
<feature type="transmembrane region" description="Helical" evidence="10">
    <location>
        <begin position="395"/>
        <end position="414"/>
    </location>
</feature>
<keyword evidence="7" id="KW-0406">Ion transport</keyword>
<evidence type="ECO:0000256" key="2">
    <source>
        <dbReference type="ARBA" id="ARBA00022448"/>
    </source>
</evidence>
<dbReference type="InterPro" id="IPR038770">
    <property type="entry name" value="Na+/solute_symporter_sf"/>
</dbReference>
<dbReference type="PANTHER" id="PTHR32468">
    <property type="entry name" value="CATION/H + ANTIPORTER"/>
    <property type="match status" value="1"/>
</dbReference>
<dbReference type="InterPro" id="IPR057290">
    <property type="entry name" value="CHX17_C"/>
</dbReference>
<keyword evidence="5" id="KW-0630">Potassium</keyword>
<dbReference type="GO" id="GO:0006885">
    <property type="term" value="P:regulation of pH"/>
    <property type="evidence" value="ECO:0007669"/>
    <property type="project" value="TreeGrafter"/>
</dbReference>
<evidence type="ECO:0000259" key="12">
    <source>
        <dbReference type="Pfam" id="PF23256"/>
    </source>
</evidence>
<dbReference type="GeneID" id="115744491"/>
<dbReference type="Proteomes" id="UP000827889">
    <property type="component" value="Chromosome 4"/>
</dbReference>
<evidence type="ECO:0000259" key="13">
    <source>
        <dbReference type="Pfam" id="PF23259"/>
    </source>
</evidence>
<feature type="transmembrane region" description="Helical" evidence="10">
    <location>
        <begin position="117"/>
        <end position="137"/>
    </location>
</feature>
<name>A0A8B8PMZ2_9MYRT</name>
<dbReference type="InterPro" id="IPR057291">
    <property type="entry name" value="CHX17_2nd"/>
</dbReference>
<reference evidence="15" key="1">
    <citation type="submission" date="2025-08" db="UniProtKB">
        <authorList>
            <consortium name="RefSeq"/>
        </authorList>
    </citation>
    <scope>IDENTIFICATION</scope>
    <source>
        <tissue evidence="15">Leaf</tissue>
    </source>
</reference>
<feature type="domain" description="Cation/H+ exchanger transmembrane" evidence="11">
    <location>
        <begin position="65"/>
        <end position="444"/>
    </location>
</feature>
<evidence type="ECO:0000256" key="9">
    <source>
        <dbReference type="ARBA" id="ARBA00038341"/>
    </source>
</evidence>
<feature type="transmembrane region" description="Helical" evidence="10">
    <location>
        <begin position="362"/>
        <end position="383"/>
    </location>
</feature>